<dbReference type="RefSeq" id="WP_223100810.1">
    <property type="nucleotide sequence ID" value="NZ_CP061913.1"/>
</dbReference>
<keyword evidence="3" id="KW-1185">Reference proteome</keyword>
<evidence type="ECO:0000313" key="3">
    <source>
        <dbReference type="Proteomes" id="UP001589608"/>
    </source>
</evidence>
<dbReference type="EMBL" id="JBHMCA010000014">
    <property type="protein sequence ID" value="MFB9442608.1"/>
    <property type="molecule type" value="Genomic_DNA"/>
</dbReference>
<dbReference type="Proteomes" id="UP001589608">
    <property type="component" value="Unassembled WGS sequence"/>
</dbReference>
<feature type="region of interest" description="Disordered" evidence="1">
    <location>
        <begin position="1"/>
        <end position="85"/>
    </location>
</feature>
<protein>
    <submittedName>
        <fullName evidence="2">Uncharacterized protein</fullName>
    </submittedName>
</protein>
<evidence type="ECO:0000313" key="2">
    <source>
        <dbReference type="EMBL" id="MFB9442608.1"/>
    </source>
</evidence>
<organism evidence="2 3">
    <name type="scientific">Dactylosporangium vinaceum</name>
    <dbReference type="NCBI Taxonomy" id="53362"/>
    <lineage>
        <taxon>Bacteria</taxon>
        <taxon>Bacillati</taxon>
        <taxon>Actinomycetota</taxon>
        <taxon>Actinomycetes</taxon>
        <taxon>Micromonosporales</taxon>
        <taxon>Micromonosporaceae</taxon>
        <taxon>Dactylosporangium</taxon>
    </lineage>
</organism>
<proteinExistence type="predicted"/>
<sequence>MRGDLMGKSKKNGNFDSQGIERGMHRSEDDLGYLDQDLTDDMTITPDSIMSGETTNANTATMRARTKTQQEQTAMQKKRGNQPDM</sequence>
<feature type="compositionally biased region" description="Low complexity" evidence="1">
    <location>
        <begin position="54"/>
        <end position="63"/>
    </location>
</feature>
<name>A0ABV5M1G9_9ACTN</name>
<comment type="caution">
    <text evidence="2">The sequence shown here is derived from an EMBL/GenBank/DDBJ whole genome shotgun (WGS) entry which is preliminary data.</text>
</comment>
<evidence type="ECO:0000256" key="1">
    <source>
        <dbReference type="SAM" id="MobiDB-lite"/>
    </source>
</evidence>
<gene>
    <name evidence="2" type="ORF">ACFFTR_05860</name>
</gene>
<feature type="compositionally biased region" description="Basic residues" evidence="1">
    <location>
        <begin position="76"/>
        <end position="85"/>
    </location>
</feature>
<reference evidence="2 3" key="1">
    <citation type="submission" date="2024-09" db="EMBL/GenBank/DDBJ databases">
        <authorList>
            <person name="Sun Q."/>
            <person name="Mori K."/>
        </authorList>
    </citation>
    <scope>NUCLEOTIDE SEQUENCE [LARGE SCALE GENOMIC DNA]</scope>
    <source>
        <strain evidence="2 3">JCM 3307</strain>
    </source>
</reference>
<accession>A0ABV5M1G9</accession>